<dbReference type="InterPro" id="IPR036866">
    <property type="entry name" value="RibonucZ/Hydroxyglut_hydro"/>
</dbReference>
<dbReference type="Gene3D" id="3.60.15.10">
    <property type="entry name" value="Ribonuclease Z/Hydroxyacylglutathione hydrolase-like"/>
    <property type="match status" value="1"/>
</dbReference>
<name>A0A5C6LP39_9BACT</name>
<gene>
    <name evidence="1" type="ORF">FEF09_22665</name>
</gene>
<evidence type="ECO:0000313" key="1">
    <source>
        <dbReference type="EMBL" id="TWV96895.1"/>
    </source>
</evidence>
<accession>A0A5C6LP39</accession>
<dbReference type="Proteomes" id="UP000318815">
    <property type="component" value="Unassembled WGS sequence"/>
</dbReference>
<evidence type="ECO:0000313" key="2">
    <source>
        <dbReference type="Proteomes" id="UP000318815"/>
    </source>
</evidence>
<dbReference type="OrthoDB" id="9761531at2"/>
<dbReference type="AlphaFoldDB" id="A0A5C6LP39"/>
<dbReference type="RefSeq" id="WP_146307223.1">
    <property type="nucleotide sequence ID" value="NZ_VOHS01000031.1"/>
</dbReference>
<dbReference type="EMBL" id="VOHS01000031">
    <property type="protein sequence ID" value="TWV96895.1"/>
    <property type="molecule type" value="Genomic_DNA"/>
</dbReference>
<reference evidence="1 2" key="1">
    <citation type="submission" date="2019-08" db="EMBL/GenBank/DDBJ databases">
        <title>Whole genome sequencing of chitin degrading bacteria Chitinophaga pinensis YS16.</title>
        <authorList>
            <person name="Singh R.P."/>
            <person name="Manchanda G."/>
            <person name="Maurya I.K."/>
            <person name="Joshi N.K."/>
            <person name="Srivastava A.K."/>
        </authorList>
    </citation>
    <scope>NUCLEOTIDE SEQUENCE [LARGE SCALE GENOMIC DNA]</scope>
    <source>
        <strain evidence="1 2">YS-16</strain>
    </source>
</reference>
<sequence length="106" mass="11975">MIQLNRLYKSTVIALFCFLTIQYGKAQTLDPWNKGNLDIHFINTGRGDCAFMIMPDGTTMLIDAGELNPMDARTRSPRTAPLQRIPVSRHMRGLLNILRLSVHPHG</sequence>
<protein>
    <submittedName>
        <fullName evidence="1">Uncharacterized protein</fullName>
    </submittedName>
</protein>
<organism evidence="1 2">
    <name type="scientific">Chitinophaga pinensis</name>
    <dbReference type="NCBI Taxonomy" id="79329"/>
    <lineage>
        <taxon>Bacteria</taxon>
        <taxon>Pseudomonadati</taxon>
        <taxon>Bacteroidota</taxon>
        <taxon>Chitinophagia</taxon>
        <taxon>Chitinophagales</taxon>
        <taxon>Chitinophagaceae</taxon>
        <taxon>Chitinophaga</taxon>
    </lineage>
</organism>
<proteinExistence type="predicted"/>
<keyword evidence="2" id="KW-1185">Reference proteome</keyword>
<comment type="caution">
    <text evidence="1">The sequence shown here is derived from an EMBL/GenBank/DDBJ whole genome shotgun (WGS) entry which is preliminary data.</text>
</comment>